<protein>
    <recommendedName>
        <fullName evidence="3">Nudix hydrolase domain-containing protein</fullName>
    </recommendedName>
</protein>
<name>A0A2P7PZB1_9FIRM</name>
<dbReference type="EMBL" id="JYGE01000006">
    <property type="protein sequence ID" value="PSJ31064.1"/>
    <property type="molecule type" value="Genomic_DNA"/>
</dbReference>
<dbReference type="Proteomes" id="UP000241434">
    <property type="component" value="Unassembled WGS sequence"/>
</dbReference>
<dbReference type="OrthoDB" id="2676840at2"/>
<accession>A0A2P7PZB1</accession>
<dbReference type="RefSeq" id="WP_106777142.1">
    <property type="nucleotide sequence ID" value="NZ_JYGE01000006.1"/>
</dbReference>
<evidence type="ECO:0008006" key="3">
    <source>
        <dbReference type="Google" id="ProtNLM"/>
    </source>
</evidence>
<keyword evidence="2" id="KW-1185">Reference proteome</keyword>
<comment type="caution">
    <text evidence="1">The sequence shown here is derived from an EMBL/GenBank/DDBJ whole genome shotgun (WGS) entry which is preliminary data.</text>
</comment>
<evidence type="ECO:0000313" key="1">
    <source>
        <dbReference type="EMBL" id="PSJ31064.1"/>
    </source>
</evidence>
<dbReference type="AlphaFoldDB" id="A0A2P7PZB1"/>
<gene>
    <name evidence="1" type="ORF">UF10_07250</name>
</gene>
<sequence length="259" mass="30696">MLGNYREKAEIFEVPSNFRLFNSFEVYNKSQELRDKIERNLKRRDISTSDISKHKLLNIKNIKIYKDKIEFILNISDYSHYIYTQKNCLSKNICRSISSIALLETSDNYFILAKMTKDSPYKDLYQCIPSLIEKNDCKNKIKGELDPKRAIIRKVKKELNLDISDKYESMECSKLIVGENISSIGFFYHINIDYSKEEMEDLFEGASNFEVEKLVFIKNNKKDIISFIGKENIKKTDYLKELFCRKSSDNNFIDYLRHR</sequence>
<reference evidence="1" key="1">
    <citation type="thesis" date="2015" institute="Rutgers" country="The State University of New Jersey, 14 College Farm Rd., New Brunswick, NJ, USA">
        <title>Ammonia toxicity in bacteria and its implications for treatment of and resource recovery from highly nitrogenous organic wastes.</title>
        <authorList>
            <person name="Luther A.K."/>
        </authorList>
    </citation>
    <scope>NUCLEOTIDE SEQUENCE</scope>
    <source>
        <strain evidence="1">RT-10B</strain>
    </source>
</reference>
<organism evidence="1 2">
    <name type="scientific">Peptostreptococcus russellii</name>
    <dbReference type="NCBI Taxonomy" id="215200"/>
    <lineage>
        <taxon>Bacteria</taxon>
        <taxon>Bacillati</taxon>
        <taxon>Bacillota</taxon>
        <taxon>Clostridia</taxon>
        <taxon>Peptostreptococcales</taxon>
        <taxon>Peptostreptococcaceae</taxon>
        <taxon>Peptostreptococcus</taxon>
    </lineage>
</organism>
<proteinExistence type="predicted"/>
<evidence type="ECO:0000313" key="2">
    <source>
        <dbReference type="Proteomes" id="UP000241434"/>
    </source>
</evidence>